<organism evidence="2 3">
    <name type="scientific">Cinara cedri</name>
    <dbReference type="NCBI Taxonomy" id="506608"/>
    <lineage>
        <taxon>Eukaryota</taxon>
        <taxon>Metazoa</taxon>
        <taxon>Ecdysozoa</taxon>
        <taxon>Arthropoda</taxon>
        <taxon>Hexapoda</taxon>
        <taxon>Insecta</taxon>
        <taxon>Pterygota</taxon>
        <taxon>Neoptera</taxon>
        <taxon>Paraneoptera</taxon>
        <taxon>Hemiptera</taxon>
        <taxon>Sternorrhyncha</taxon>
        <taxon>Aphidomorpha</taxon>
        <taxon>Aphidoidea</taxon>
        <taxon>Aphididae</taxon>
        <taxon>Lachninae</taxon>
        <taxon>Cinara</taxon>
    </lineage>
</organism>
<evidence type="ECO:0000313" key="2">
    <source>
        <dbReference type="EMBL" id="VVC32440.1"/>
    </source>
</evidence>
<keyword evidence="1" id="KW-0175">Coiled coil</keyword>
<dbReference type="EMBL" id="CABPRJ010000955">
    <property type="protein sequence ID" value="VVC32440.1"/>
    <property type="molecule type" value="Genomic_DNA"/>
</dbReference>
<accession>A0A5E4MRE1</accession>
<dbReference type="AlphaFoldDB" id="A0A5E4MRE1"/>
<name>A0A5E4MRE1_9HEMI</name>
<proteinExistence type="predicted"/>
<sequence>MTTSSSKRVLLERIFNVERGFCRFGVDPVIFEILLYTARCVYANGNFLWSLYIRVSIPLKEIFKALEGVNEEIMELERLRDNIEKMHRLAEDLPPGKPFKTRVNVGCDFYMQANVDVHKYLMCVGLGYYVEFNKDEALTYIRYRTDKFKQHAEDLRDKGARVRAQITLALHCIEQVQGL</sequence>
<gene>
    <name evidence="2" type="ORF">CINCED_3A021232</name>
</gene>
<dbReference type="OrthoDB" id="433124at2759"/>
<evidence type="ECO:0000313" key="3">
    <source>
        <dbReference type="Proteomes" id="UP000325440"/>
    </source>
</evidence>
<dbReference type="Pfam" id="PF02996">
    <property type="entry name" value="Prefoldin"/>
    <property type="match status" value="1"/>
</dbReference>
<feature type="coiled-coil region" evidence="1">
    <location>
        <begin position="59"/>
        <end position="93"/>
    </location>
</feature>
<protein>
    <submittedName>
        <fullName evidence="2">Prefoldin alpha-like</fullName>
    </submittedName>
</protein>
<keyword evidence="3" id="KW-1185">Reference proteome</keyword>
<reference evidence="2 3" key="1">
    <citation type="submission" date="2019-08" db="EMBL/GenBank/DDBJ databases">
        <authorList>
            <person name="Alioto T."/>
            <person name="Alioto T."/>
            <person name="Gomez Garrido J."/>
        </authorList>
    </citation>
    <scope>NUCLEOTIDE SEQUENCE [LARGE SCALE GENOMIC DNA]</scope>
</reference>
<dbReference type="Proteomes" id="UP000325440">
    <property type="component" value="Unassembled WGS sequence"/>
</dbReference>
<dbReference type="InterPro" id="IPR009053">
    <property type="entry name" value="Prefoldin"/>
</dbReference>
<dbReference type="CDD" id="cd23158">
    <property type="entry name" value="Prefoldin_UXT"/>
    <property type="match status" value="1"/>
</dbReference>
<dbReference type="SUPFAM" id="SSF46579">
    <property type="entry name" value="Prefoldin"/>
    <property type="match status" value="1"/>
</dbReference>
<dbReference type="InterPro" id="IPR004127">
    <property type="entry name" value="Prefoldin_subunit_alpha"/>
</dbReference>
<evidence type="ECO:0000256" key="1">
    <source>
        <dbReference type="SAM" id="Coils"/>
    </source>
</evidence>
<dbReference type="Gene3D" id="1.10.287.370">
    <property type="match status" value="1"/>
</dbReference>